<evidence type="ECO:0000313" key="3">
    <source>
        <dbReference type="Proteomes" id="UP000325313"/>
    </source>
</evidence>
<gene>
    <name evidence="2" type="ORF">PGTUg99_030479</name>
</gene>
<reference evidence="2 3" key="1">
    <citation type="submission" date="2019-05" db="EMBL/GenBank/DDBJ databases">
        <title>Emergence of the Ug99 lineage of the wheat stem rust pathogen through somatic hybridization.</title>
        <authorList>
            <person name="Li F."/>
            <person name="Upadhyaya N.M."/>
            <person name="Sperschneider J."/>
            <person name="Matny O."/>
            <person name="Nguyen-Phuc H."/>
            <person name="Mago R."/>
            <person name="Raley C."/>
            <person name="Miller M.E."/>
            <person name="Silverstein K.A.T."/>
            <person name="Henningsen E."/>
            <person name="Hirsch C.D."/>
            <person name="Visser B."/>
            <person name="Pretorius Z.A."/>
            <person name="Steffenson B.J."/>
            <person name="Schwessinger B."/>
            <person name="Dodds P.N."/>
            <person name="Figueroa M."/>
        </authorList>
    </citation>
    <scope>NUCLEOTIDE SEQUENCE [LARGE SCALE GENOMIC DNA]</scope>
    <source>
        <strain evidence="2 3">Ug99</strain>
    </source>
</reference>
<name>A0A5B0R757_PUCGR</name>
<dbReference type="Proteomes" id="UP000325313">
    <property type="component" value="Unassembled WGS sequence"/>
</dbReference>
<evidence type="ECO:0000256" key="1">
    <source>
        <dbReference type="SAM" id="MobiDB-lite"/>
    </source>
</evidence>
<comment type="caution">
    <text evidence="2">The sequence shown here is derived from an EMBL/GenBank/DDBJ whole genome shotgun (WGS) entry which is preliminary data.</text>
</comment>
<evidence type="ECO:0000313" key="2">
    <source>
        <dbReference type="EMBL" id="KAA1121516.1"/>
    </source>
</evidence>
<proteinExistence type="predicted"/>
<accession>A0A5B0R757</accession>
<sequence length="125" mass="13845">MAPVWILCRCKQCMTFNHVGPQGDKIAGREWKKDSKTYKDHRKPPATKSSTSCSETIQATDSHRTNKNSVSEVAHTVSLHSTRTARASKKSFEPNVAVVHPAVPENIDPNLTAWNGRTMSCGKCH</sequence>
<dbReference type="EMBL" id="VDEP01000238">
    <property type="protein sequence ID" value="KAA1121516.1"/>
    <property type="molecule type" value="Genomic_DNA"/>
</dbReference>
<dbReference type="AlphaFoldDB" id="A0A5B0R757"/>
<protein>
    <submittedName>
        <fullName evidence="2">Uncharacterized protein</fullName>
    </submittedName>
</protein>
<feature type="compositionally biased region" description="Polar residues" evidence="1">
    <location>
        <begin position="47"/>
        <end position="60"/>
    </location>
</feature>
<feature type="compositionally biased region" description="Basic and acidic residues" evidence="1">
    <location>
        <begin position="26"/>
        <end position="38"/>
    </location>
</feature>
<feature type="region of interest" description="Disordered" evidence="1">
    <location>
        <begin position="24"/>
        <end position="90"/>
    </location>
</feature>
<organism evidence="2 3">
    <name type="scientific">Puccinia graminis f. sp. tritici</name>
    <dbReference type="NCBI Taxonomy" id="56615"/>
    <lineage>
        <taxon>Eukaryota</taxon>
        <taxon>Fungi</taxon>
        <taxon>Dikarya</taxon>
        <taxon>Basidiomycota</taxon>
        <taxon>Pucciniomycotina</taxon>
        <taxon>Pucciniomycetes</taxon>
        <taxon>Pucciniales</taxon>
        <taxon>Pucciniaceae</taxon>
        <taxon>Puccinia</taxon>
    </lineage>
</organism>